<evidence type="ECO:0000313" key="3">
    <source>
        <dbReference type="Proteomes" id="UP000031938"/>
    </source>
</evidence>
<dbReference type="PATRIC" id="fig|889306.3.peg.3344"/>
<accession>A0A0C2RRI4</accession>
<sequence length="132" mass="14741">MEELLRTIGICFVAGFMSMMLKERAPTISVLLILFASVMLLTKLFYSIQLVMAMVQRFSTFLPDMGLYIGTLIKVLAIAFITETSSHLLKGSDQVLLSTIVEWTGKVLILLIALPIFYELLQLMLTLLPVAP</sequence>
<dbReference type="Pfam" id="PF06686">
    <property type="entry name" value="SpoIIIAC"/>
    <property type="match status" value="1"/>
</dbReference>
<keyword evidence="1" id="KW-0812">Transmembrane</keyword>
<keyword evidence="1" id="KW-0472">Membrane</keyword>
<dbReference type="EMBL" id="JXRP01000019">
    <property type="protein sequence ID" value="KIL44364.1"/>
    <property type="molecule type" value="Genomic_DNA"/>
</dbReference>
<gene>
    <name evidence="2" type="ORF">KP78_33280</name>
</gene>
<evidence type="ECO:0008006" key="4">
    <source>
        <dbReference type="Google" id="ProtNLM"/>
    </source>
</evidence>
<protein>
    <recommendedName>
        <fullName evidence="4">Stage III sporulation protein AD</fullName>
    </recommendedName>
</protein>
<dbReference type="Proteomes" id="UP000031938">
    <property type="component" value="Unassembled WGS sequence"/>
</dbReference>
<dbReference type="RefSeq" id="WP_041090238.1">
    <property type="nucleotide sequence ID" value="NZ_JXRP01000019.1"/>
</dbReference>
<name>A0A0C2RRI4_9BACL</name>
<dbReference type="OrthoDB" id="2452044at2"/>
<evidence type="ECO:0000313" key="2">
    <source>
        <dbReference type="EMBL" id="KIL44364.1"/>
    </source>
</evidence>
<keyword evidence="3" id="KW-1185">Reference proteome</keyword>
<feature type="transmembrane region" description="Helical" evidence="1">
    <location>
        <begin position="95"/>
        <end position="118"/>
    </location>
</feature>
<dbReference type="InterPro" id="IPR025664">
    <property type="entry name" value="Spore_III_AC/AD"/>
</dbReference>
<dbReference type="AlphaFoldDB" id="A0A0C2RRI4"/>
<comment type="caution">
    <text evidence="2">The sequence shown here is derived from an EMBL/GenBank/DDBJ whole genome shotgun (WGS) entry which is preliminary data.</text>
</comment>
<keyword evidence="1" id="KW-1133">Transmembrane helix</keyword>
<feature type="transmembrane region" description="Helical" evidence="1">
    <location>
        <begin position="27"/>
        <end position="46"/>
    </location>
</feature>
<feature type="transmembrane region" description="Helical" evidence="1">
    <location>
        <begin position="66"/>
        <end position="83"/>
    </location>
</feature>
<evidence type="ECO:0000256" key="1">
    <source>
        <dbReference type="SAM" id="Phobius"/>
    </source>
</evidence>
<proteinExistence type="predicted"/>
<dbReference type="STRING" id="889306.KP78_33280"/>
<organism evidence="2 3">
    <name type="scientific">Jeotgalibacillus soli</name>
    <dbReference type="NCBI Taxonomy" id="889306"/>
    <lineage>
        <taxon>Bacteria</taxon>
        <taxon>Bacillati</taxon>
        <taxon>Bacillota</taxon>
        <taxon>Bacilli</taxon>
        <taxon>Bacillales</taxon>
        <taxon>Caryophanaceae</taxon>
        <taxon>Jeotgalibacillus</taxon>
    </lineage>
</organism>
<reference evidence="2 3" key="1">
    <citation type="submission" date="2015-01" db="EMBL/GenBank/DDBJ databases">
        <title>Genome sequencing of Jeotgalibacillus soli.</title>
        <authorList>
            <person name="Goh K.M."/>
            <person name="Chan K.-G."/>
            <person name="Yaakop A.S."/>
            <person name="Ee R."/>
            <person name="Gan H.M."/>
            <person name="Chan C.S."/>
        </authorList>
    </citation>
    <scope>NUCLEOTIDE SEQUENCE [LARGE SCALE GENOMIC DNA]</scope>
    <source>
        <strain evidence="2 3">P9</strain>
    </source>
</reference>